<dbReference type="EMBL" id="KN823104">
    <property type="protein sequence ID" value="KIO22651.1"/>
    <property type="molecule type" value="Genomic_DNA"/>
</dbReference>
<keyword evidence="3" id="KW-1185">Reference proteome</keyword>
<dbReference type="OrthoDB" id="24581at2759"/>
<dbReference type="Pfam" id="PF01513">
    <property type="entry name" value="NAD_kinase"/>
    <property type="match status" value="1"/>
</dbReference>
<evidence type="ECO:0000256" key="1">
    <source>
        <dbReference type="ARBA" id="ARBA00010995"/>
    </source>
</evidence>
<dbReference type="GO" id="GO:0006741">
    <property type="term" value="P:NADP+ biosynthetic process"/>
    <property type="evidence" value="ECO:0007669"/>
    <property type="project" value="InterPro"/>
</dbReference>
<proteinExistence type="inferred from homology"/>
<dbReference type="Proteomes" id="UP000054248">
    <property type="component" value="Unassembled WGS sequence"/>
</dbReference>
<dbReference type="SUPFAM" id="SSF111331">
    <property type="entry name" value="NAD kinase/diacylglycerol kinase-like"/>
    <property type="match status" value="1"/>
</dbReference>
<dbReference type="InterPro" id="IPR002504">
    <property type="entry name" value="NADK"/>
</dbReference>
<dbReference type="STRING" id="1051891.A0A0C3QBR1"/>
<dbReference type="GO" id="GO:0003951">
    <property type="term" value="F:NAD+ kinase activity"/>
    <property type="evidence" value="ECO:0007669"/>
    <property type="project" value="InterPro"/>
</dbReference>
<evidence type="ECO:0000313" key="2">
    <source>
        <dbReference type="EMBL" id="KIO22651.1"/>
    </source>
</evidence>
<reference evidence="2 3" key="1">
    <citation type="submission" date="2014-04" db="EMBL/GenBank/DDBJ databases">
        <authorList>
            <consortium name="DOE Joint Genome Institute"/>
            <person name="Kuo A."/>
            <person name="Girlanda M."/>
            <person name="Perotto S."/>
            <person name="Kohler A."/>
            <person name="Nagy L.G."/>
            <person name="Floudas D."/>
            <person name="Copeland A."/>
            <person name="Barry K.W."/>
            <person name="Cichocki N."/>
            <person name="Veneault-Fourrey C."/>
            <person name="LaButti K."/>
            <person name="Lindquist E.A."/>
            <person name="Lipzen A."/>
            <person name="Lundell T."/>
            <person name="Morin E."/>
            <person name="Murat C."/>
            <person name="Sun H."/>
            <person name="Tunlid A."/>
            <person name="Henrissat B."/>
            <person name="Grigoriev I.V."/>
            <person name="Hibbett D.S."/>
            <person name="Martin F."/>
            <person name="Nordberg H.P."/>
            <person name="Cantor M.N."/>
            <person name="Hua S.X."/>
        </authorList>
    </citation>
    <scope>NUCLEOTIDE SEQUENCE [LARGE SCALE GENOMIC DNA]</scope>
    <source>
        <strain evidence="2 3">MUT 4182</strain>
    </source>
</reference>
<dbReference type="InterPro" id="IPR017438">
    <property type="entry name" value="ATP-NAD_kinase_N"/>
</dbReference>
<accession>A0A0C3QBR1</accession>
<evidence type="ECO:0000313" key="3">
    <source>
        <dbReference type="Proteomes" id="UP000054248"/>
    </source>
</evidence>
<protein>
    <recommendedName>
        <fullName evidence="4">ATP-NAD kinase</fullName>
    </recommendedName>
</protein>
<evidence type="ECO:0008006" key="4">
    <source>
        <dbReference type="Google" id="ProtNLM"/>
    </source>
</evidence>
<dbReference type="PANTHER" id="PTHR20275">
    <property type="entry name" value="NAD KINASE"/>
    <property type="match status" value="1"/>
</dbReference>
<dbReference type="PANTHER" id="PTHR20275:SF26">
    <property type="entry name" value="NADH KINASE POS5, MITOCHONDRIAL"/>
    <property type="match status" value="1"/>
</dbReference>
<dbReference type="InterPro" id="IPR016064">
    <property type="entry name" value="NAD/diacylglycerol_kinase_sf"/>
</dbReference>
<organism evidence="2 3">
    <name type="scientific">Tulasnella calospora MUT 4182</name>
    <dbReference type="NCBI Taxonomy" id="1051891"/>
    <lineage>
        <taxon>Eukaryota</taxon>
        <taxon>Fungi</taxon>
        <taxon>Dikarya</taxon>
        <taxon>Basidiomycota</taxon>
        <taxon>Agaricomycotina</taxon>
        <taxon>Agaricomycetes</taxon>
        <taxon>Cantharellales</taxon>
        <taxon>Tulasnellaceae</taxon>
        <taxon>Tulasnella</taxon>
    </lineage>
</organism>
<sequence>MDVCGTQPNILIVRKQRDERVLRAFDDIVSHLKSKYPEATVFSPSSDAALRRKCNKFSESRDPPKIDLVITLGGDGTILRASSLFKNGPVPPVLSFSLGTLGFLLPFHIDSFPRALQHVFEGKYTILHRMRLACRLLDRDGALMPTSPPEGYQLMNEVTIHRGRSPHLSIMDAFVDGQHLTEAVVRRSPSGVPEQLN</sequence>
<dbReference type="Gene3D" id="3.40.50.10330">
    <property type="entry name" value="Probable inorganic polyphosphate/atp-NAD kinase, domain 1"/>
    <property type="match status" value="1"/>
</dbReference>
<gene>
    <name evidence="2" type="ORF">M407DRAFT_27837</name>
</gene>
<dbReference type="HOGENOM" id="CLU_008831_10_1_1"/>
<reference evidence="3" key="2">
    <citation type="submission" date="2015-01" db="EMBL/GenBank/DDBJ databases">
        <title>Evolutionary Origins and Diversification of the Mycorrhizal Mutualists.</title>
        <authorList>
            <consortium name="DOE Joint Genome Institute"/>
            <consortium name="Mycorrhizal Genomics Consortium"/>
            <person name="Kohler A."/>
            <person name="Kuo A."/>
            <person name="Nagy L.G."/>
            <person name="Floudas D."/>
            <person name="Copeland A."/>
            <person name="Barry K.W."/>
            <person name="Cichocki N."/>
            <person name="Veneault-Fourrey C."/>
            <person name="LaButti K."/>
            <person name="Lindquist E.A."/>
            <person name="Lipzen A."/>
            <person name="Lundell T."/>
            <person name="Morin E."/>
            <person name="Murat C."/>
            <person name="Riley R."/>
            <person name="Ohm R."/>
            <person name="Sun H."/>
            <person name="Tunlid A."/>
            <person name="Henrissat B."/>
            <person name="Grigoriev I.V."/>
            <person name="Hibbett D.S."/>
            <person name="Martin F."/>
        </authorList>
    </citation>
    <scope>NUCLEOTIDE SEQUENCE [LARGE SCALE GENOMIC DNA]</scope>
    <source>
        <strain evidence="3">MUT 4182</strain>
    </source>
</reference>
<dbReference type="AlphaFoldDB" id="A0A0C3QBR1"/>
<comment type="similarity">
    <text evidence="1">Belongs to the NAD kinase family.</text>
</comment>
<name>A0A0C3QBR1_9AGAM</name>